<name>A0ABT4IGQ3_9EURY</name>
<evidence type="ECO:0000256" key="1">
    <source>
        <dbReference type="SAM" id="MobiDB-lite"/>
    </source>
</evidence>
<dbReference type="InterPro" id="IPR031857">
    <property type="entry name" value="Integrase_SSV1_C"/>
</dbReference>
<sequence>MKLDDVYVPQDLPGRKITDPQRKGLLKFYRYFTEALLMEKFNGYTAEQFKGNAKRAKQEEGTRSHLKTKDLTPDEVREARDRVDNPALQVFYTLTGYSGARMKHLYEMFAAREKGEDLKIEHINGIIRVDVRSISAGTKNEAYFYFPAEMEKAIRTYRNPYGIDYIGKQIAKSGTSDRPVNESSLRKWNVNILLDHMDKDFANAIQGRAPQGVGVQHYFDLAGKAAKYYPEALSELQKGLPIPDWMKKGAWDTPVSKPGPRKGSPQRGGVKKKQA</sequence>
<evidence type="ECO:0000313" key="3">
    <source>
        <dbReference type="EMBL" id="MCZ0860909.1"/>
    </source>
</evidence>
<gene>
    <name evidence="3" type="ORF">O0S10_06670</name>
</gene>
<keyword evidence="4" id="KW-1185">Reference proteome</keyword>
<dbReference type="InterPro" id="IPR013762">
    <property type="entry name" value="Integrase-like_cat_sf"/>
</dbReference>
<dbReference type="EMBL" id="JAPTGB010000012">
    <property type="protein sequence ID" value="MCZ0860909.1"/>
    <property type="molecule type" value="Genomic_DNA"/>
</dbReference>
<evidence type="ECO:0000259" key="2">
    <source>
        <dbReference type="Pfam" id="PF16795"/>
    </source>
</evidence>
<protein>
    <submittedName>
        <fullName evidence="3">Integrase</fullName>
    </submittedName>
</protein>
<reference evidence="3" key="1">
    <citation type="submission" date="2022-12" db="EMBL/GenBank/DDBJ databases">
        <title>Isolation and characterisation of novel Methanocorpusculum spp. from native Australian herbivores indicates the genus is ancestrally host-associated.</title>
        <authorList>
            <person name="Volmer J.G."/>
            <person name="Soo R.M."/>
            <person name="Evans P.N."/>
            <person name="Hoedt E.C."/>
            <person name="Astorga Alsina A.L."/>
            <person name="Woodcroft B.J."/>
            <person name="Tyson G.W."/>
            <person name="Hugenholtz P."/>
            <person name="Morrison M."/>
        </authorList>
    </citation>
    <scope>NUCLEOTIDE SEQUENCE</scope>
    <source>
        <strain evidence="3">MG</strain>
    </source>
</reference>
<feature type="domain" description="Integrase SSV1 C-terminal" evidence="2">
    <location>
        <begin position="72"/>
        <end position="233"/>
    </location>
</feature>
<dbReference type="Gene3D" id="1.10.443.10">
    <property type="entry name" value="Intergrase catalytic core"/>
    <property type="match status" value="1"/>
</dbReference>
<proteinExistence type="predicted"/>
<feature type="region of interest" description="Disordered" evidence="1">
    <location>
        <begin position="244"/>
        <end position="275"/>
    </location>
</feature>
<dbReference type="Proteomes" id="UP001141422">
    <property type="component" value="Unassembled WGS sequence"/>
</dbReference>
<accession>A0ABT4IGQ3</accession>
<evidence type="ECO:0000313" key="4">
    <source>
        <dbReference type="Proteomes" id="UP001141422"/>
    </source>
</evidence>
<organism evidence="3 4">
    <name type="scientific">Methanocorpusculum petauri</name>
    <dbReference type="NCBI Taxonomy" id="3002863"/>
    <lineage>
        <taxon>Archaea</taxon>
        <taxon>Methanobacteriati</taxon>
        <taxon>Methanobacteriota</taxon>
        <taxon>Stenosarchaea group</taxon>
        <taxon>Methanomicrobia</taxon>
        <taxon>Methanomicrobiales</taxon>
        <taxon>Methanocorpusculaceae</taxon>
        <taxon>Methanocorpusculum</taxon>
    </lineage>
</organism>
<comment type="caution">
    <text evidence="3">The sequence shown here is derived from an EMBL/GenBank/DDBJ whole genome shotgun (WGS) entry which is preliminary data.</text>
</comment>
<dbReference type="RefSeq" id="WP_268925107.1">
    <property type="nucleotide sequence ID" value="NZ_JAPTGB010000012.1"/>
</dbReference>
<dbReference type="Pfam" id="PF16795">
    <property type="entry name" value="Phage_integr_3"/>
    <property type="match status" value="1"/>
</dbReference>